<gene>
    <name evidence="1" type="ORF">IAB19_06470</name>
</gene>
<evidence type="ECO:0000313" key="1">
    <source>
        <dbReference type="EMBL" id="MBO8416005.1"/>
    </source>
</evidence>
<reference evidence="1" key="1">
    <citation type="submission" date="2020-10" db="EMBL/GenBank/DDBJ databases">
        <authorList>
            <person name="Gilroy R."/>
        </authorList>
    </citation>
    <scope>NUCLEOTIDE SEQUENCE</scope>
    <source>
        <strain evidence="1">17213</strain>
    </source>
</reference>
<dbReference type="EMBL" id="JADINH010000135">
    <property type="protein sequence ID" value="MBO8416005.1"/>
    <property type="molecule type" value="Genomic_DNA"/>
</dbReference>
<proteinExistence type="predicted"/>
<accession>A0A9D9GUA3</accession>
<feature type="non-terminal residue" evidence="1">
    <location>
        <position position="1"/>
    </location>
</feature>
<dbReference type="AlphaFoldDB" id="A0A9D9GUA3"/>
<reference evidence="1" key="2">
    <citation type="journal article" date="2021" name="PeerJ">
        <title>Extensive microbial diversity within the chicken gut microbiome revealed by metagenomics and culture.</title>
        <authorList>
            <person name="Gilroy R."/>
            <person name="Ravi A."/>
            <person name="Getino M."/>
            <person name="Pursley I."/>
            <person name="Horton D.L."/>
            <person name="Alikhan N.F."/>
            <person name="Baker D."/>
            <person name="Gharbi K."/>
            <person name="Hall N."/>
            <person name="Watson M."/>
            <person name="Adriaenssens E.M."/>
            <person name="Foster-Nyarko E."/>
            <person name="Jarju S."/>
            <person name="Secka A."/>
            <person name="Antonio M."/>
            <person name="Oren A."/>
            <person name="Chaudhuri R.R."/>
            <person name="La Ragione R."/>
            <person name="Hildebrand F."/>
            <person name="Pallen M.J."/>
        </authorList>
    </citation>
    <scope>NUCLEOTIDE SEQUENCE</scope>
    <source>
        <strain evidence="1">17213</strain>
    </source>
</reference>
<comment type="caution">
    <text evidence="1">The sequence shown here is derived from an EMBL/GenBank/DDBJ whole genome shotgun (WGS) entry which is preliminary data.</text>
</comment>
<evidence type="ECO:0000313" key="2">
    <source>
        <dbReference type="Proteomes" id="UP000823631"/>
    </source>
</evidence>
<protein>
    <submittedName>
        <fullName evidence="1">Uncharacterized protein</fullName>
    </submittedName>
</protein>
<dbReference type="Proteomes" id="UP000823631">
    <property type="component" value="Unassembled WGS sequence"/>
</dbReference>
<name>A0A9D9GUA3_9GAMM</name>
<organism evidence="1 2">
    <name type="scientific">Candidatus Avisuccinivibrio stercorigallinarum</name>
    <dbReference type="NCBI Taxonomy" id="2840704"/>
    <lineage>
        <taxon>Bacteria</taxon>
        <taxon>Pseudomonadati</taxon>
        <taxon>Pseudomonadota</taxon>
        <taxon>Gammaproteobacteria</taxon>
        <taxon>Aeromonadales</taxon>
        <taxon>Succinivibrionaceae</taxon>
        <taxon>Succinivibrionaceae incertae sedis</taxon>
        <taxon>Candidatus Avisuccinivibrio</taxon>
    </lineage>
</organism>
<sequence>DLSFDGLKALDQAVRCHCSSEYSLIDLLSSLNGPAKDEYITREAFAESLKSTPQSALHGIDEAVAKELYTRLNGRQS</sequence>